<dbReference type="GO" id="GO:0003677">
    <property type="term" value="F:DNA binding"/>
    <property type="evidence" value="ECO:0007669"/>
    <property type="project" value="UniProtKB-KW"/>
</dbReference>
<evidence type="ECO:0000256" key="5">
    <source>
        <dbReference type="ARBA" id="ARBA00023157"/>
    </source>
</evidence>
<dbReference type="InterPro" id="IPR002186">
    <property type="entry name" value="Neocarzinostatin_fam"/>
</dbReference>
<keyword evidence="2" id="KW-0929">Antimicrobial</keyword>
<name>A0A1B2HQ03_9PSEU</name>
<evidence type="ECO:0000256" key="3">
    <source>
        <dbReference type="ARBA" id="ARBA00023022"/>
    </source>
</evidence>
<dbReference type="EMBL" id="CP016793">
    <property type="protein sequence ID" value="ANZ39800.1"/>
    <property type="molecule type" value="Genomic_DNA"/>
</dbReference>
<keyword evidence="3" id="KW-0044">Antibiotic</keyword>
<reference evidence="7 8" key="1">
    <citation type="submission" date="2016-07" db="EMBL/GenBank/DDBJ databases">
        <title>Complete genome sequence of the Lentzea guizhouensis DHS C013.</title>
        <authorList>
            <person name="Cao C."/>
        </authorList>
    </citation>
    <scope>NUCLEOTIDE SEQUENCE [LARGE SCALE GENOMIC DNA]</scope>
    <source>
        <strain evidence="7 8">DHS C013</strain>
    </source>
</reference>
<gene>
    <name evidence="7" type="ORF">BBK82_30925</name>
</gene>
<keyword evidence="8" id="KW-1185">Reference proteome</keyword>
<dbReference type="OrthoDB" id="4303878at2"/>
<evidence type="ECO:0000313" key="7">
    <source>
        <dbReference type="EMBL" id="ANZ39800.1"/>
    </source>
</evidence>
<feature type="chain" id="PRO_5008538503" description="Neocarzinostatin" evidence="6">
    <location>
        <begin position="26"/>
        <end position="140"/>
    </location>
</feature>
<evidence type="ECO:0000256" key="6">
    <source>
        <dbReference type="SAM" id="SignalP"/>
    </source>
</evidence>
<dbReference type="KEGG" id="led:BBK82_30925"/>
<dbReference type="Proteomes" id="UP000093053">
    <property type="component" value="Chromosome"/>
</dbReference>
<accession>A0A1B2HQ03</accession>
<dbReference type="InterPro" id="IPR027273">
    <property type="entry name" value="Neocarzinostatin-like"/>
</dbReference>
<dbReference type="Pfam" id="PF00960">
    <property type="entry name" value="Neocarzinostat"/>
    <property type="match status" value="1"/>
</dbReference>
<dbReference type="PRINTS" id="PR01885">
    <property type="entry name" value="MACROMOMYCIN"/>
</dbReference>
<sequence length="140" mass="13802">MRSALRVAAPVAAVLLAFAGPPALASAGTISASPTSGLIDGQQITVRGSGFAAGDEVWISQCGTIGGLLRCSGAEGQVVSAVADASGSVSAQLLVRTTFTGYDENGQPAGQIDCAQASGCFVSASVGTGPELNRVAISFR</sequence>
<dbReference type="SUPFAM" id="SSF49319">
    <property type="entry name" value="Actinoxanthin-like"/>
    <property type="match status" value="1"/>
</dbReference>
<dbReference type="Gene3D" id="2.60.40.230">
    <property type="entry name" value="Neocarzinostatin-like"/>
    <property type="match status" value="1"/>
</dbReference>
<keyword evidence="5" id="KW-1015">Disulfide bond</keyword>
<proteinExistence type="inferred from homology"/>
<evidence type="ECO:0008006" key="9">
    <source>
        <dbReference type="Google" id="ProtNLM"/>
    </source>
</evidence>
<evidence type="ECO:0000256" key="2">
    <source>
        <dbReference type="ARBA" id="ARBA00022529"/>
    </source>
</evidence>
<dbReference type="STRING" id="1586287.BBK82_30925"/>
<organism evidence="7 8">
    <name type="scientific">Lentzea guizhouensis</name>
    <dbReference type="NCBI Taxonomy" id="1586287"/>
    <lineage>
        <taxon>Bacteria</taxon>
        <taxon>Bacillati</taxon>
        <taxon>Actinomycetota</taxon>
        <taxon>Actinomycetes</taxon>
        <taxon>Pseudonocardiales</taxon>
        <taxon>Pseudonocardiaceae</taxon>
        <taxon>Lentzea</taxon>
    </lineage>
</organism>
<evidence type="ECO:0000256" key="1">
    <source>
        <dbReference type="ARBA" id="ARBA00010648"/>
    </source>
</evidence>
<dbReference type="GO" id="GO:0042742">
    <property type="term" value="P:defense response to bacterium"/>
    <property type="evidence" value="ECO:0007669"/>
    <property type="project" value="UniProtKB-KW"/>
</dbReference>
<dbReference type="RefSeq" id="WP_065918141.1">
    <property type="nucleotide sequence ID" value="NZ_CP016793.1"/>
</dbReference>
<evidence type="ECO:0000313" key="8">
    <source>
        <dbReference type="Proteomes" id="UP000093053"/>
    </source>
</evidence>
<feature type="signal peptide" evidence="6">
    <location>
        <begin position="1"/>
        <end position="25"/>
    </location>
</feature>
<keyword evidence="6" id="KW-0732">Signal</keyword>
<protein>
    <recommendedName>
        <fullName evidence="9">Neocarzinostatin</fullName>
    </recommendedName>
</protein>
<keyword evidence="4" id="KW-0238">DNA-binding</keyword>
<dbReference type="NCBIfam" id="NF040680">
    <property type="entry name" value="chromo_anti"/>
    <property type="match status" value="1"/>
</dbReference>
<comment type="similarity">
    <text evidence="1">Belongs to the neocarzinostatin family.</text>
</comment>
<dbReference type="AlphaFoldDB" id="A0A1B2HQ03"/>
<evidence type="ECO:0000256" key="4">
    <source>
        <dbReference type="ARBA" id="ARBA00023125"/>
    </source>
</evidence>